<name>C6JRT2_SORBI</name>
<feature type="compositionally biased region" description="Low complexity" evidence="1">
    <location>
        <begin position="226"/>
        <end position="235"/>
    </location>
</feature>
<dbReference type="HOGENOM" id="CLU_889685_0_0_1"/>
<sequence length="313" mass="35294">MARCVSHILNQPLNSPCTIIYDIFCLSFLRKWCLVIISIPWHILWYNSKFSIIILLDIINKFLSMVPIEHPFIEQQLDEVGEAEPGEHYGSGLLAADVGVGWTESGRAGARERGAERGREWRGWRRGGGVALPCERWRWRRGWRCRRREWLSEGRAGAERGQEWASGQQSVLMTEEHNDRWTQCFSSTIGPANHLPPRERPNQVRQIFRCRSRPIPLADTGDPRRLPLSLPKTTPSPYPLHRLAKGKSPISRTLNPAYGAPTASLPTSTAPTSPPAATSPPQRPPRRPPPPRPPPQHPPPSPRPRPPPQCPPS</sequence>
<protein>
    <submittedName>
        <fullName evidence="2">Uncharacterized protein</fullName>
    </submittedName>
</protein>
<feature type="compositionally biased region" description="Pro residues" evidence="1">
    <location>
        <begin position="272"/>
        <end position="313"/>
    </location>
</feature>
<gene>
    <name evidence="2" type="primary">Sb0012s011450</name>
    <name evidence="2" type="ORF">SORBIDRAFT_0012s011450</name>
</gene>
<organism evidence="2">
    <name type="scientific">Sorghum bicolor</name>
    <name type="common">Sorghum</name>
    <name type="synonym">Sorghum vulgare</name>
    <dbReference type="NCBI Taxonomy" id="4558"/>
    <lineage>
        <taxon>Eukaryota</taxon>
        <taxon>Viridiplantae</taxon>
        <taxon>Streptophyta</taxon>
        <taxon>Embryophyta</taxon>
        <taxon>Tracheophyta</taxon>
        <taxon>Spermatophyta</taxon>
        <taxon>Magnoliopsida</taxon>
        <taxon>Liliopsida</taxon>
        <taxon>Poales</taxon>
        <taxon>Poaceae</taxon>
        <taxon>PACMAD clade</taxon>
        <taxon>Panicoideae</taxon>
        <taxon>Andropogonodae</taxon>
        <taxon>Andropogoneae</taxon>
        <taxon>Sorghinae</taxon>
        <taxon>Sorghum</taxon>
    </lineage>
</organism>
<proteinExistence type="predicted"/>
<dbReference type="AlphaFoldDB" id="C6JRT2"/>
<accession>C6JRT2</accession>
<feature type="region of interest" description="Disordered" evidence="1">
    <location>
        <begin position="211"/>
        <end position="313"/>
    </location>
</feature>
<evidence type="ECO:0000313" key="2">
    <source>
        <dbReference type="EMBL" id="EES20220.1"/>
    </source>
</evidence>
<feature type="compositionally biased region" description="Low complexity" evidence="1">
    <location>
        <begin position="260"/>
        <end position="271"/>
    </location>
</feature>
<evidence type="ECO:0000256" key="1">
    <source>
        <dbReference type="SAM" id="MobiDB-lite"/>
    </source>
</evidence>
<dbReference type="EMBL" id="GL002606">
    <property type="protein sequence ID" value="EES20220.1"/>
    <property type="molecule type" value="Genomic_DNA"/>
</dbReference>
<reference evidence="2" key="1">
    <citation type="journal article" date="2009" name="Nature">
        <title>The Sorghum bicolor genome and the diversification of grasses.</title>
        <authorList>
            <person name="Paterson A.H."/>
            <person name="Bowers J.E."/>
            <person name="Bruggmann R."/>
            <person name="Dubchak I."/>
            <person name="Grimwood J."/>
            <person name="Gundlach H."/>
            <person name="Haberer G."/>
            <person name="Hellsten U."/>
            <person name="Mitros T."/>
            <person name="Poliakov A."/>
            <person name="Schmutz J."/>
            <person name="Spannagl M."/>
            <person name="Tang H."/>
            <person name="Wang X."/>
            <person name="Wicker T."/>
            <person name="Bharti A.K."/>
            <person name="Chapman J."/>
            <person name="Feltus F.A."/>
            <person name="Gowik U."/>
            <person name="Grigoriev I.V."/>
            <person name="Lyons E."/>
            <person name="Maher C.A."/>
            <person name="Martis M."/>
            <person name="Narechania A."/>
            <person name="Otillar R.P."/>
            <person name="Penning B.W."/>
            <person name="Salamov A.A."/>
            <person name="Wang Y."/>
            <person name="Zhang L."/>
            <person name="Carpita N.C."/>
            <person name="Freeling M."/>
            <person name="Gingle A.R."/>
            <person name="Hash C.T."/>
            <person name="Keller B."/>
            <person name="Klein P."/>
            <person name="Kresovich S."/>
            <person name="McCann M.C."/>
            <person name="Ming R."/>
            <person name="Peterson D.G."/>
            <person name="Mehboob-ur-Rahman"/>
            <person name="Ware D."/>
            <person name="Westhoff P."/>
            <person name="Mayer K.F."/>
            <person name="Messing J."/>
            <person name="Rokhsar D.S."/>
        </authorList>
    </citation>
    <scope>NUCLEOTIDE SEQUENCE [LARGE SCALE GENOMIC DNA]</scope>
</reference>